<dbReference type="SUPFAM" id="SSF46785">
    <property type="entry name" value="Winged helix' DNA-binding domain"/>
    <property type="match status" value="1"/>
</dbReference>
<dbReference type="InterPro" id="IPR036388">
    <property type="entry name" value="WH-like_DNA-bd_sf"/>
</dbReference>
<dbReference type="Proteomes" id="UP000216913">
    <property type="component" value="Unassembled WGS sequence"/>
</dbReference>
<dbReference type="InterPro" id="IPR003725">
    <property type="entry name" value="ModE-bd_N"/>
</dbReference>
<dbReference type="PANTHER" id="PTHR30432:SF1">
    <property type="entry name" value="DNA-BINDING TRANSCRIPTIONAL DUAL REGULATOR MODE"/>
    <property type="match status" value="1"/>
</dbReference>
<dbReference type="GO" id="GO:0015689">
    <property type="term" value="P:molybdate ion transport"/>
    <property type="evidence" value="ECO:0007669"/>
    <property type="project" value="UniProtKB-UniRule"/>
</dbReference>
<keyword evidence="9" id="KW-1185">Reference proteome</keyword>
<comment type="similarity">
    <text evidence="1 5">Belongs to the ModE family.</text>
</comment>
<dbReference type="Pfam" id="PF00126">
    <property type="entry name" value="HTH_1"/>
    <property type="match status" value="1"/>
</dbReference>
<evidence type="ECO:0000256" key="6">
    <source>
        <dbReference type="PIRSR" id="PIRSR005763-1"/>
    </source>
</evidence>
<dbReference type="InterPro" id="IPR000847">
    <property type="entry name" value="LysR_HTH_N"/>
</dbReference>
<feature type="domain" description="Mop" evidence="7">
    <location>
        <begin position="209"/>
        <end position="275"/>
    </location>
</feature>
<evidence type="ECO:0000256" key="3">
    <source>
        <dbReference type="ARBA" id="ARBA00022505"/>
    </source>
</evidence>
<evidence type="ECO:0000256" key="5">
    <source>
        <dbReference type="PIRNR" id="PIRNR005763"/>
    </source>
</evidence>
<comment type="caution">
    <text evidence="8">The sequence shown here is derived from an EMBL/GenBank/DDBJ whole genome shotgun (WGS) entry which is preliminary data.</text>
</comment>
<dbReference type="InterPro" id="IPR005116">
    <property type="entry name" value="Transp-assoc_OB_typ1"/>
</dbReference>
<dbReference type="NCBIfam" id="TIGR00638">
    <property type="entry name" value="Mop"/>
    <property type="match status" value="1"/>
</dbReference>
<dbReference type="InterPro" id="IPR051815">
    <property type="entry name" value="Molybdate_resp_trans_reg"/>
</dbReference>
<dbReference type="PANTHER" id="PTHR30432">
    <property type="entry name" value="TRANSCRIPTIONAL REGULATOR MODE"/>
    <property type="match status" value="1"/>
</dbReference>
<keyword evidence="2 5" id="KW-0813">Transport</keyword>
<protein>
    <submittedName>
        <fullName evidence="8">Molybdenum-dependent transcriptional regulator</fullName>
    </submittedName>
</protein>
<dbReference type="InterPro" id="IPR016462">
    <property type="entry name" value="ModE"/>
</dbReference>
<keyword evidence="3 5" id="KW-0500">Molybdenum</keyword>
<feature type="domain" description="Mop" evidence="7">
    <location>
        <begin position="137"/>
        <end position="203"/>
    </location>
</feature>
<dbReference type="Gene3D" id="1.10.10.10">
    <property type="entry name" value="Winged helix-like DNA-binding domain superfamily/Winged helix DNA-binding domain"/>
    <property type="match status" value="1"/>
</dbReference>
<evidence type="ECO:0000313" key="9">
    <source>
        <dbReference type="Proteomes" id="UP000216913"/>
    </source>
</evidence>
<dbReference type="Pfam" id="PF03459">
    <property type="entry name" value="TOBE"/>
    <property type="match status" value="2"/>
</dbReference>
<dbReference type="PROSITE" id="PS51866">
    <property type="entry name" value="MOP"/>
    <property type="match status" value="2"/>
</dbReference>
<evidence type="ECO:0000256" key="4">
    <source>
        <dbReference type="ARBA" id="ARBA00022737"/>
    </source>
</evidence>
<dbReference type="EMBL" id="NEVP01000007">
    <property type="protein sequence ID" value="OZI50326.1"/>
    <property type="molecule type" value="Genomic_DNA"/>
</dbReference>
<proteinExistence type="inferred from homology"/>
<organism evidence="8 9">
    <name type="scientific">Bordetella genomosp. 5</name>
    <dbReference type="NCBI Taxonomy" id="1395608"/>
    <lineage>
        <taxon>Bacteria</taxon>
        <taxon>Pseudomonadati</taxon>
        <taxon>Pseudomonadota</taxon>
        <taxon>Betaproteobacteria</taxon>
        <taxon>Burkholderiales</taxon>
        <taxon>Alcaligenaceae</taxon>
        <taxon>Bordetella</taxon>
    </lineage>
</organism>
<dbReference type="OrthoDB" id="9800709at2"/>
<dbReference type="NCBIfam" id="TIGR00637">
    <property type="entry name" value="ModE_repress"/>
    <property type="match status" value="1"/>
</dbReference>
<evidence type="ECO:0000259" key="7">
    <source>
        <dbReference type="PROSITE" id="PS51866"/>
    </source>
</evidence>
<sequence length="277" mass="28590">MPTPPAPADAPPPPLALTGSIWLRAGDQNWGGAQRIDLLVQIDLTGSITAAAKAAGLSYKGAWDAIDTMNNLAGEPLVLRATGGKGGGGARLTDRARQLITTFRALADAHQRFMQHLSEQGVSPAGDIDLVKRLMFKTSARNRLLGTVAQVRTGKVNDEIELRIAGGHRVVATITRASTEELGLAPGRPVIALIKAPAVMLALPQPGLRLSAENQIEGSIAAVRPGAVNDEIVIDVPGGAALVAVVTSESTRAMALAEGVTVLACFSASAVILGVVD</sequence>
<evidence type="ECO:0000313" key="8">
    <source>
        <dbReference type="EMBL" id="OZI50326.1"/>
    </source>
</evidence>
<dbReference type="InterPro" id="IPR036390">
    <property type="entry name" value="WH_DNA-bd_sf"/>
</dbReference>
<accession>A0A261TL01</accession>
<dbReference type="GO" id="GO:0003700">
    <property type="term" value="F:DNA-binding transcription factor activity"/>
    <property type="evidence" value="ECO:0007669"/>
    <property type="project" value="InterPro"/>
</dbReference>
<evidence type="ECO:0000256" key="1">
    <source>
        <dbReference type="ARBA" id="ARBA00008110"/>
    </source>
</evidence>
<dbReference type="AlphaFoldDB" id="A0A261TL01"/>
<dbReference type="InterPro" id="IPR004606">
    <property type="entry name" value="Mop_domain"/>
</dbReference>
<evidence type="ECO:0000256" key="2">
    <source>
        <dbReference type="ARBA" id="ARBA00022448"/>
    </source>
</evidence>
<keyword evidence="4" id="KW-0677">Repeat</keyword>
<feature type="region of interest" description="Required for dimer formation and molybdate binding" evidence="6">
    <location>
        <begin position="138"/>
        <end position="146"/>
    </location>
</feature>
<gene>
    <name evidence="8" type="ORF">CAL25_13515</name>
</gene>
<name>A0A261TL01_9BORD</name>
<dbReference type="InterPro" id="IPR008995">
    <property type="entry name" value="Mo/tungstate-bd_C_term_dom"/>
</dbReference>
<dbReference type="GO" id="GO:0030151">
    <property type="term" value="F:molybdenum ion binding"/>
    <property type="evidence" value="ECO:0007669"/>
    <property type="project" value="UniProtKB-UniRule"/>
</dbReference>
<dbReference type="RefSeq" id="WP_094800710.1">
    <property type="nucleotide sequence ID" value="NZ_NEVP01000007.1"/>
</dbReference>
<reference evidence="8 9" key="1">
    <citation type="submission" date="2017-05" db="EMBL/GenBank/DDBJ databases">
        <title>Complete and WGS of Bordetella genogroups.</title>
        <authorList>
            <person name="Spilker T."/>
            <person name="LiPuma J."/>
        </authorList>
    </citation>
    <scope>NUCLEOTIDE SEQUENCE [LARGE SCALE GENOMIC DNA]</scope>
    <source>
        <strain evidence="8 9">AU10456</strain>
    </source>
</reference>
<dbReference type="Gene3D" id="2.40.50.100">
    <property type="match status" value="2"/>
</dbReference>
<dbReference type="PIRSF" id="PIRSF005763">
    <property type="entry name" value="Txn_reg_ModE"/>
    <property type="match status" value="1"/>
</dbReference>
<dbReference type="SUPFAM" id="SSF50331">
    <property type="entry name" value="MOP-like"/>
    <property type="match status" value="2"/>
</dbReference>